<feature type="transmembrane region" description="Helical" evidence="1">
    <location>
        <begin position="285"/>
        <end position="308"/>
    </location>
</feature>
<accession>A0A0A0BUB0</accession>
<feature type="transmembrane region" description="Helical" evidence="1">
    <location>
        <begin position="84"/>
        <end position="102"/>
    </location>
</feature>
<dbReference type="PANTHER" id="PTHR42208:SF1">
    <property type="entry name" value="HEAVY METAL TRANSPORTER"/>
    <property type="match status" value="1"/>
</dbReference>
<dbReference type="InterPro" id="IPR036163">
    <property type="entry name" value="HMA_dom_sf"/>
</dbReference>
<dbReference type="SUPFAM" id="SSF55008">
    <property type="entry name" value="HMA, heavy metal-associated domain"/>
    <property type="match status" value="1"/>
</dbReference>
<keyword evidence="4" id="KW-1185">Reference proteome</keyword>
<dbReference type="InterPro" id="IPR008972">
    <property type="entry name" value="Cupredoxin"/>
</dbReference>
<feature type="transmembrane region" description="Helical" evidence="1">
    <location>
        <begin position="256"/>
        <end position="279"/>
    </location>
</feature>
<feature type="domain" description="HMA" evidence="2">
    <location>
        <begin position="2"/>
        <end position="71"/>
    </location>
</feature>
<feature type="transmembrane region" description="Helical" evidence="1">
    <location>
        <begin position="122"/>
        <end position="149"/>
    </location>
</feature>
<evidence type="ECO:0000313" key="3">
    <source>
        <dbReference type="EMBL" id="KGM11242.1"/>
    </source>
</evidence>
<dbReference type="CDD" id="cd00371">
    <property type="entry name" value="HMA"/>
    <property type="match status" value="1"/>
</dbReference>
<feature type="transmembrane region" description="Helical" evidence="1">
    <location>
        <begin position="320"/>
        <end position="344"/>
    </location>
</feature>
<dbReference type="PANTHER" id="PTHR42208">
    <property type="entry name" value="HEAVY METAL TRANSPORTER-RELATED"/>
    <property type="match status" value="1"/>
</dbReference>
<dbReference type="Gene3D" id="3.30.70.100">
    <property type="match status" value="1"/>
</dbReference>
<dbReference type="OrthoDB" id="5502616at2"/>
<dbReference type="EMBL" id="AXCY01000027">
    <property type="protein sequence ID" value="KGM11242.1"/>
    <property type="molecule type" value="Genomic_DNA"/>
</dbReference>
<comment type="caution">
    <text evidence="3">The sequence shown here is derived from an EMBL/GenBank/DDBJ whole genome shotgun (WGS) entry which is preliminary data.</text>
</comment>
<proteinExistence type="predicted"/>
<keyword evidence="1" id="KW-0812">Transmembrane</keyword>
<keyword evidence="1" id="KW-0472">Membrane</keyword>
<name>A0A0A0BUB0_9CELL</name>
<feature type="transmembrane region" description="Helical" evidence="1">
    <location>
        <begin position="200"/>
        <end position="219"/>
    </location>
</feature>
<keyword evidence="1" id="KW-1133">Transmembrane helix</keyword>
<organism evidence="3 4">
    <name type="scientific">Cellulomonas carbonis T26</name>
    <dbReference type="NCBI Taxonomy" id="947969"/>
    <lineage>
        <taxon>Bacteria</taxon>
        <taxon>Bacillati</taxon>
        <taxon>Actinomycetota</taxon>
        <taxon>Actinomycetes</taxon>
        <taxon>Micrococcales</taxon>
        <taxon>Cellulomonadaceae</taxon>
        <taxon>Cellulomonas</taxon>
    </lineage>
</organism>
<dbReference type="PROSITE" id="PS50846">
    <property type="entry name" value="HMA_2"/>
    <property type="match status" value="1"/>
</dbReference>
<gene>
    <name evidence="3" type="ORF">N868_11495</name>
</gene>
<dbReference type="Pfam" id="PF00403">
    <property type="entry name" value="HMA"/>
    <property type="match status" value="1"/>
</dbReference>
<dbReference type="Pfam" id="PF13386">
    <property type="entry name" value="DsbD_2"/>
    <property type="match status" value="1"/>
</dbReference>
<evidence type="ECO:0000313" key="4">
    <source>
        <dbReference type="Proteomes" id="UP000029839"/>
    </source>
</evidence>
<dbReference type="InterPro" id="IPR039447">
    <property type="entry name" value="UreH-like_TM_dom"/>
</dbReference>
<dbReference type="RefSeq" id="WP_152605613.1">
    <property type="nucleotide sequence ID" value="NZ_AXCY01000027.1"/>
</dbReference>
<evidence type="ECO:0000256" key="1">
    <source>
        <dbReference type="SAM" id="Phobius"/>
    </source>
</evidence>
<protein>
    <recommendedName>
        <fullName evidence="2">HMA domain-containing protein</fullName>
    </recommendedName>
</protein>
<evidence type="ECO:0000259" key="2">
    <source>
        <dbReference type="PROSITE" id="PS50846"/>
    </source>
</evidence>
<dbReference type="InterPro" id="IPR006121">
    <property type="entry name" value="HMA_dom"/>
</dbReference>
<dbReference type="AlphaFoldDB" id="A0A0A0BUB0"/>
<reference evidence="3 4" key="1">
    <citation type="submission" date="2013-08" db="EMBL/GenBank/DDBJ databases">
        <title>Genome sequencing of Cellulomonas carbonis T26.</title>
        <authorList>
            <person name="Chen F."/>
            <person name="Li Y."/>
            <person name="Wang G."/>
        </authorList>
    </citation>
    <scope>NUCLEOTIDE SEQUENCE [LARGE SCALE GENOMIC DNA]</scope>
    <source>
        <strain evidence="3 4">T26</strain>
    </source>
</reference>
<dbReference type="GO" id="GO:0046872">
    <property type="term" value="F:metal ion binding"/>
    <property type="evidence" value="ECO:0007669"/>
    <property type="project" value="InterPro"/>
</dbReference>
<dbReference type="Gene3D" id="2.60.40.420">
    <property type="entry name" value="Cupredoxins - blue copper proteins"/>
    <property type="match status" value="1"/>
</dbReference>
<sequence length="464" mass="46322">MARTDIAVRGMTCRSCEVRVGRAVRAVPGVRSVDVSATTGRVRVVTDADADRRATTDAVQAAVVAAGYSLGQDSRAWVSRDARVWRDVALATVAVLGVAALARAAGVEDVSARLGALGTSGSLALVVLLGVAAGLSTCMALVGGLVLAVSSRHAQQHPEATTARRLRPHVAFNVGRVVGFGVLGALLGAVGSAVRMSGGTVALLTLVVSLAMVAVGLQLTGVSPRLARGSLALPAGLAARLGLEGRAEARYSDARAAAVGAASFLLPCGFTQTVQLYALATGSPLRAGAVMALFALGTVPGLLGIGGLTSLARGGASPRFFRVAGVVVLAFAAVNVGGAVTVLAPGLGRAGDSADVAGGAAGAVSANVTVEDGVQVLRTTQVVDGYEPQVATVLAGVPLRWEIDSTVPSCASALYAPALGTGSAPVLLQPGVTVLELPAPEEGRLDYSCAMGMYTGTVHVVEAP</sequence>
<dbReference type="Proteomes" id="UP000029839">
    <property type="component" value="Unassembled WGS sequence"/>
</dbReference>
<feature type="transmembrane region" description="Helical" evidence="1">
    <location>
        <begin position="170"/>
        <end position="194"/>
    </location>
</feature>
<reference evidence="3 4" key="2">
    <citation type="journal article" date="2015" name="Stand. Genomic Sci.">
        <title>Draft genome sequence of Cellulomonas carbonis T26(T) and comparative analysis of six Cellulomonas genomes.</title>
        <authorList>
            <person name="Zhuang W."/>
            <person name="Zhang S."/>
            <person name="Xia X."/>
            <person name="Wang G."/>
        </authorList>
    </citation>
    <scope>NUCLEOTIDE SEQUENCE [LARGE SCALE GENOMIC DNA]</scope>
    <source>
        <strain evidence="3 4">T26</strain>
    </source>
</reference>